<dbReference type="GO" id="GO:0005737">
    <property type="term" value="C:cytoplasm"/>
    <property type="evidence" value="ECO:0007669"/>
    <property type="project" value="TreeGrafter"/>
</dbReference>
<dbReference type="InterPro" id="IPR029058">
    <property type="entry name" value="AB_hydrolase_fold"/>
</dbReference>
<accession>A0A212C5G0</accession>
<evidence type="ECO:0000256" key="2">
    <source>
        <dbReference type="ARBA" id="ARBA00012423"/>
    </source>
</evidence>
<dbReference type="GO" id="GO:0052689">
    <property type="term" value="F:carboxylic ester hydrolase activity"/>
    <property type="evidence" value="ECO:0007669"/>
    <property type="project" value="TreeGrafter"/>
</dbReference>
<evidence type="ECO:0000313" key="5">
    <source>
        <dbReference type="Proteomes" id="UP000242450"/>
    </source>
</evidence>
<dbReference type="OrthoDB" id="2418081at2759"/>
<protein>
    <recommendedName>
        <fullName evidence="2">palmitoyl-protein hydrolase</fullName>
        <ecNumber evidence="2">3.1.2.22</ecNumber>
    </recommendedName>
</protein>
<comment type="similarity">
    <text evidence="1">Belongs to the AB hydrolase superfamily. AB hydrolase 2 family.</text>
</comment>
<dbReference type="EC" id="3.1.2.22" evidence="2"/>
<feature type="domain" description="Phospholipase/carboxylesterase/thioesterase" evidence="3">
    <location>
        <begin position="16"/>
        <end position="172"/>
    </location>
</feature>
<dbReference type="InterPro" id="IPR003140">
    <property type="entry name" value="PLipase/COase/thioEstase"/>
</dbReference>
<organism evidence="4 5">
    <name type="scientific">Cervus elaphus hippelaphus</name>
    <name type="common">European red deer</name>
    <dbReference type="NCBI Taxonomy" id="46360"/>
    <lineage>
        <taxon>Eukaryota</taxon>
        <taxon>Metazoa</taxon>
        <taxon>Chordata</taxon>
        <taxon>Craniata</taxon>
        <taxon>Vertebrata</taxon>
        <taxon>Euteleostomi</taxon>
        <taxon>Mammalia</taxon>
        <taxon>Eutheria</taxon>
        <taxon>Laurasiatheria</taxon>
        <taxon>Artiodactyla</taxon>
        <taxon>Ruminantia</taxon>
        <taxon>Pecora</taxon>
        <taxon>Cervidae</taxon>
        <taxon>Cervinae</taxon>
        <taxon>Cervus</taxon>
    </lineage>
</organism>
<reference evidence="4 5" key="1">
    <citation type="journal article" date="2018" name="Mol. Genet. Genomics">
        <title>The red deer Cervus elaphus genome CerEla1.0: sequencing, annotating, genes, and chromosomes.</title>
        <authorList>
            <person name="Bana N.A."/>
            <person name="Nyiri A."/>
            <person name="Nagy J."/>
            <person name="Frank K."/>
            <person name="Nagy T."/>
            <person name="Steger V."/>
            <person name="Schiller M."/>
            <person name="Lakatos P."/>
            <person name="Sugar L."/>
            <person name="Horn P."/>
            <person name="Barta E."/>
            <person name="Orosz L."/>
        </authorList>
    </citation>
    <scope>NUCLEOTIDE SEQUENCE [LARGE SCALE GENOMIC DNA]</scope>
    <source>
        <strain evidence="4">Hungarian</strain>
    </source>
</reference>
<dbReference type="PANTHER" id="PTHR10655">
    <property type="entry name" value="LYSOPHOSPHOLIPASE-RELATED"/>
    <property type="match status" value="1"/>
</dbReference>
<proteinExistence type="inferred from homology"/>
<name>A0A212C5G0_CEREH</name>
<evidence type="ECO:0000259" key="3">
    <source>
        <dbReference type="Pfam" id="PF02230"/>
    </source>
</evidence>
<sequence length="178" mass="19379">MYFCLPSSLTSSTSVPMHSWFDLMGLNPDTPEDEAGIKKAAENIKALIEHEMKNGTPANQIILGGFSQGGALSLYADLTCPHPLAGTVALSCWLPLHQAFPQAANGSAKDLTILQCHGELDPMVPERFGALTAEQLWFVVTPARVQFRMYPGVMHSSCPQEMAAVKEFLEKLLPPLKI</sequence>
<dbReference type="EMBL" id="MKHE01000029">
    <property type="protein sequence ID" value="OWK01208.1"/>
    <property type="molecule type" value="Genomic_DNA"/>
</dbReference>
<dbReference type="InterPro" id="IPR050565">
    <property type="entry name" value="LYPA1-2/EST-like"/>
</dbReference>
<dbReference type="Pfam" id="PF02230">
    <property type="entry name" value="Abhydrolase_2"/>
    <property type="match status" value="1"/>
</dbReference>
<evidence type="ECO:0000256" key="1">
    <source>
        <dbReference type="ARBA" id="ARBA00006499"/>
    </source>
</evidence>
<comment type="caution">
    <text evidence="4">The sequence shown here is derived from an EMBL/GenBank/DDBJ whole genome shotgun (WGS) entry which is preliminary data.</text>
</comment>
<dbReference type="Proteomes" id="UP000242450">
    <property type="component" value="Chromosome 29"/>
</dbReference>
<dbReference type="PANTHER" id="PTHR10655:SF13">
    <property type="entry name" value="ACYL-PROTEIN THIOESTERASE 2"/>
    <property type="match status" value="1"/>
</dbReference>
<evidence type="ECO:0000313" key="4">
    <source>
        <dbReference type="EMBL" id="OWK01208.1"/>
    </source>
</evidence>
<keyword evidence="5" id="KW-1185">Reference proteome</keyword>
<dbReference type="GO" id="GO:0008474">
    <property type="term" value="F:palmitoyl-(protein) hydrolase activity"/>
    <property type="evidence" value="ECO:0007669"/>
    <property type="project" value="UniProtKB-EC"/>
</dbReference>
<dbReference type="Gene3D" id="3.40.50.1820">
    <property type="entry name" value="alpha/beta hydrolase"/>
    <property type="match status" value="1"/>
</dbReference>
<dbReference type="AlphaFoldDB" id="A0A212C5G0"/>
<dbReference type="SUPFAM" id="SSF53474">
    <property type="entry name" value="alpha/beta-Hydrolases"/>
    <property type="match status" value="1"/>
</dbReference>
<gene>
    <name evidence="4" type="ORF">Celaphus_00018301</name>
</gene>